<evidence type="ECO:0000256" key="5">
    <source>
        <dbReference type="ARBA" id="ARBA00023136"/>
    </source>
</evidence>
<accession>A0ABU3D1J9</accession>
<evidence type="ECO:0000256" key="1">
    <source>
        <dbReference type="ARBA" id="ARBA00004141"/>
    </source>
</evidence>
<feature type="transmembrane region" description="Helical" evidence="6">
    <location>
        <begin position="183"/>
        <end position="206"/>
    </location>
</feature>
<feature type="transmembrane region" description="Helical" evidence="6">
    <location>
        <begin position="153"/>
        <end position="171"/>
    </location>
</feature>
<keyword evidence="3 6" id="KW-0812">Transmembrane</keyword>
<dbReference type="RefSeq" id="WP_311501889.1">
    <property type="nucleotide sequence ID" value="NZ_JAVRHK010000002.1"/>
</dbReference>
<dbReference type="Proteomes" id="UP001262582">
    <property type="component" value="Unassembled WGS sequence"/>
</dbReference>
<keyword evidence="4 6" id="KW-1133">Transmembrane helix</keyword>
<reference evidence="7 8" key="1">
    <citation type="submission" date="2023-09" db="EMBL/GenBank/DDBJ databases">
        <authorList>
            <person name="Rey-Velasco X."/>
        </authorList>
    </citation>
    <scope>NUCLEOTIDE SEQUENCE [LARGE SCALE GENOMIC DNA]</scope>
    <source>
        <strain evidence="7 8">F117</strain>
    </source>
</reference>
<comment type="caution">
    <text evidence="7">The sequence shown here is derived from an EMBL/GenBank/DDBJ whole genome shotgun (WGS) entry which is preliminary data.</text>
</comment>
<evidence type="ECO:0000313" key="7">
    <source>
        <dbReference type="EMBL" id="MDT0675415.1"/>
    </source>
</evidence>
<evidence type="ECO:0000313" key="8">
    <source>
        <dbReference type="Proteomes" id="UP001262582"/>
    </source>
</evidence>
<evidence type="ECO:0000256" key="6">
    <source>
        <dbReference type="SAM" id="Phobius"/>
    </source>
</evidence>
<keyword evidence="5 6" id="KW-0472">Membrane</keyword>
<dbReference type="Pfam" id="PF03741">
    <property type="entry name" value="TerC"/>
    <property type="match status" value="1"/>
</dbReference>
<name>A0ABU3D1J9_9FLAO</name>
<dbReference type="PANTHER" id="PTHR30238">
    <property type="entry name" value="MEMBRANE BOUND PREDICTED REDOX MODULATOR"/>
    <property type="match status" value="1"/>
</dbReference>
<evidence type="ECO:0000256" key="2">
    <source>
        <dbReference type="ARBA" id="ARBA00007511"/>
    </source>
</evidence>
<feature type="transmembrane region" description="Helical" evidence="6">
    <location>
        <begin position="12"/>
        <end position="36"/>
    </location>
</feature>
<feature type="transmembrane region" description="Helical" evidence="6">
    <location>
        <begin position="48"/>
        <end position="71"/>
    </location>
</feature>
<dbReference type="EMBL" id="JAVRHK010000002">
    <property type="protein sequence ID" value="MDT0675415.1"/>
    <property type="molecule type" value="Genomic_DNA"/>
</dbReference>
<gene>
    <name evidence="7" type="ORF">RM539_02310</name>
</gene>
<comment type="similarity">
    <text evidence="2">Belongs to the TerC family.</text>
</comment>
<organism evidence="7 8">
    <name type="scientific">Autumnicola musiva</name>
    <dbReference type="NCBI Taxonomy" id="3075589"/>
    <lineage>
        <taxon>Bacteria</taxon>
        <taxon>Pseudomonadati</taxon>
        <taxon>Bacteroidota</taxon>
        <taxon>Flavobacteriia</taxon>
        <taxon>Flavobacteriales</taxon>
        <taxon>Flavobacteriaceae</taxon>
        <taxon>Autumnicola</taxon>
    </lineage>
</organism>
<protein>
    <submittedName>
        <fullName evidence="7">TerC family protein</fullName>
    </submittedName>
</protein>
<proteinExistence type="inferred from homology"/>
<keyword evidence="8" id="KW-1185">Reference proteome</keyword>
<evidence type="ECO:0000256" key="4">
    <source>
        <dbReference type="ARBA" id="ARBA00022989"/>
    </source>
</evidence>
<sequence length="235" mass="26209">MEIFLQPDTWVALLTLTFLEIVLGIDNIIFISLVAGRLPENQQKKARLGGLSLALITRILLLLSITWIIGLTEPVMTISSFDLSWRDLILIAGGIFLLVKSTLEIHHKVEGQEGEQSVRKVSSFSSAIAQIVLLDLVFSFDSILTAVGLTEEIILMVIAVIIAIIVMMIFAKPVGEFVNNHPTIQILALSFLILIGVMLIVEGAHYHVPKGYIYFAVFFSLTIEMLNMRYRKKNV</sequence>
<feature type="transmembrane region" description="Helical" evidence="6">
    <location>
        <begin position="212"/>
        <end position="230"/>
    </location>
</feature>
<feature type="transmembrane region" description="Helical" evidence="6">
    <location>
        <begin position="83"/>
        <end position="103"/>
    </location>
</feature>
<feature type="transmembrane region" description="Helical" evidence="6">
    <location>
        <begin position="124"/>
        <end position="147"/>
    </location>
</feature>
<comment type="subcellular location">
    <subcellularLocation>
        <location evidence="1">Membrane</location>
        <topology evidence="1">Multi-pass membrane protein</topology>
    </subcellularLocation>
</comment>
<evidence type="ECO:0000256" key="3">
    <source>
        <dbReference type="ARBA" id="ARBA00022692"/>
    </source>
</evidence>
<dbReference type="InterPro" id="IPR005496">
    <property type="entry name" value="Integral_membrane_TerC"/>
</dbReference>
<dbReference type="PANTHER" id="PTHR30238:SF4">
    <property type="entry name" value="SLL1022 PROTEIN"/>
    <property type="match status" value="1"/>
</dbReference>